<dbReference type="Proteomes" id="UP000812966">
    <property type="component" value="Unassembled WGS sequence"/>
</dbReference>
<name>A0A8K0JTL4_9TREE</name>
<sequence length="434" mass="47518">MRKASIKIMVMYTILIILAMWSTLIAFWGSFYHAADRSNRLSIAVFDFDTPSSLGASTGLATDVPTLGQYIVQACLANANGSTTDGHTRGTLGFWEADASKHPDMASIENAIVQEEFWAAVVIPRQTTSNLLQARQNGDTAWQPQDTVLYVYNQARNENAAGSYIVPIGQAVLTRATAAWAARSAGRYLSTIAGNQTAIQALVAAPQTISPGVSFRLNNLRSFAVAPTATAATLVGGIFTIVFAFLLTMAFSAVRGIIGPFLTLKQYIAMRLVIPTICYVFVSLSIAMLNLPYKVPFDAHFSYGTGFFVWWMACLCAVTCGLALEFWMTILGPRFTAFAMLFIIIYQVSTVSLPHELQISFFHYGIGVPLNRTANILRTLIFDTKSELGLGFGVLLAWWALSAFITLPLITWVYRRKELKAHRKEQEGASSPAA</sequence>
<proteinExistence type="predicted"/>
<dbReference type="EMBL" id="JABELV010000003">
    <property type="protein sequence ID" value="KAG7575501.1"/>
    <property type="molecule type" value="Genomic_DNA"/>
</dbReference>
<keyword evidence="1" id="KW-0472">Membrane</keyword>
<dbReference type="GO" id="GO:0016020">
    <property type="term" value="C:membrane"/>
    <property type="evidence" value="ECO:0007669"/>
    <property type="project" value="TreeGrafter"/>
</dbReference>
<feature type="transmembrane region" description="Helical" evidence="1">
    <location>
        <begin position="308"/>
        <end position="328"/>
    </location>
</feature>
<feature type="transmembrane region" description="Helical" evidence="1">
    <location>
        <begin position="12"/>
        <end position="32"/>
    </location>
</feature>
<evidence type="ECO:0000259" key="2">
    <source>
        <dbReference type="Pfam" id="PF12051"/>
    </source>
</evidence>
<organism evidence="3 4">
    <name type="scientific">Filobasidium floriforme</name>
    <dbReference type="NCBI Taxonomy" id="5210"/>
    <lineage>
        <taxon>Eukaryota</taxon>
        <taxon>Fungi</taxon>
        <taxon>Dikarya</taxon>
        <taxon>Basidiomycota</taxon>
        <taxon>Agaricomycotina</taxon>
        <taxon>Tremellomycetes</taxon>
        <taxon>Filobasidiales</taxon>
        <taxon>Filobasidiaceae</taxon>
        <taxon>Filobasidium</taxon>
    </lineage>
</organism>
<feature type="transmembrane region" description="Helical" evidence="1">
    <location>
        <begin position="223"/>
        <end position="247"/>
    </location>
</feature>
<gene>
    <name evidence="3" type="ORF">FFLO_00320</name>
</gene>
<feature type="domain" description="DUF3533" evidence="2">
    <location>
        <begin position="14"/>
        <end position="402"/>
    </location>
</feature>
<comment type="caution">
    <text evidence="3">The sequence shown here is derived from an EMBL/GenBank/DDBJ whole genome shotgun (WGS) entry which is preliminary data.</text>
</comment>
<keyword evidence="4" id="KW-1185">Reference proteome</keyword>
<dbReference type="Pfam" id="PF12051">
    <property type="entry name" value="DUF3533"/>
    <property type="match status" value="1"/>
</dbReference>
<evidence type="ECO:0000313" key="4">
    <source>
        <dbReference type="Proteomes" id="UP000812966"/>
    </source>
</evidence>
<accession>A0A8K0JTL4</accession>
<feature type="transmembrane region" description="Helical" evidence="1">
    <location>
        <begin position="390"/>
        <end position="414"/>
    </location>
</feature>
<dbReference type="PANTHER" id="PTHR34814">
    <property type="entry name" value="NITROSOGUANIDINE RESISTANCE PROTEIN SNG1"/>
    <property type="match status" value="1"/>
</dbReference>
<reference evidence="3" key="1">
    <citation type="submission" date="2020-04" db="EMBL/GenBank/DDBJ databases">
        <title>Analysis of mating type loci in Filobasidium floriforme.</title>
        <authorList>
            <person name="Nowrousian M."/>
        </authorList>
    </citation>
    <scope>NUCLEOTIDE SEQUENCE</scope>
    <source>
        <strain evidence="3">CBS 6242</strain>
    </source>
</reference>
<dbReference type="InterPro" id="IPR022703">
    <property type="entry name" value="DUF3533"/>
</dbReference>
<dbReference type="InterPro" id="IPR053001">
    <property type="entry name" value="MNNG_permease-like"/>
</dbReference>
<keyword evidence="1" id="KW-0812">Transmembrane</keyword>
<dbReference type="PANTHER" id="PTHR34814:SF1">
    <property type="entry name" value="NITROSOGUANIDINE RESISTANCE PROTEIN SNG1"/>
    <property type="match status" value="1"/>
</dbReference>
<feature type="transmembrane region" description="Helical" evidence="1">
    <location>
        <begin position="268"/>
        <end position="288"/>
    </location>
</feature>
<feature type="transmembrane region" description="Helical" evidence="1">
    <location>
        <begin position="335"/>
        <end position="353"/>
    </location>
</feature>
<evidence type="ECO:0000256" key="1">
    <source>
        <dbReference type="SAM" id="Phobius"/>
    </source>
</evidence>
<keyword evidence="1" id="KW-1133">Transmembrane helix</keyword>
<dbReference type="AlphaFoldDB" id="A0A8K0JTL4"/>
<evidence type="ECO:0000313" key="3">
    <source>
        <dbReference type="EMBL" id="KAG7575501.1"/>
    </source>
</evidence>
<protein>
    <recommendedName>
        <fullName evidence="2">DUF3533 domain-containing protein</fullName>
    </recommendedName>
</protein>